<proteinExistence type="predicted"/>
<keyword evidence="3" id="KW-1185">Reference proteome</keyword>
<evidence type="ECO:0000313" key="3">
    <source>
        <dbReference type="Proteomes" id="UP000625210"/>
    </source>
</evidence>
<dbReference type="EMBL" id="BMHQ01000029">
    <property type="protein sequence ID" value="GGE30235.1"/>
    <property type="molecule type" value="Genomic_DNA"/>
</dbReference>
<organism evidence="2 3">
    <name type="scientific">Marinithermofilum abyssi</name>
    <dbReference type="NCBI Taxonomy" id="1571185"/>
    <lineage>
        <taxon>Bacteria</taxon>
        <taxon>Bacillati</taxon>
        <taxon>Bacillota</taxon>
        <taxon>Bacilli</taxon>
        <taxon>Bacillales</taxon>
        <taxon>Thermoactinomycetaceae</taxon>
        <taxon>Marinithermofilum</taxon>
    </lineage>
</organism>
<reference evidence="2" key="2">
    <citation type="submission" date="2020-09" db="EMBL/GenBank/DDBJ databases">
        <authorList>
            <person name="Sun Q."/>
            <person name="Zhou Y."/>
        </authorList>
    </citation>
    <scope>NUCLEOTIDE SEQUENCE</scope>
    <source>
        <strain evidence="2">CGMCC 1.15179</strain>
    </source>
</reference>
<dbReference type="Proteomes" id="UP000625210">
    <property type="component" value="Unassembled WGS sequence"/>
</dbReference>
<evidence type="ECO:0000256" key="1">
    <source>
        <dbReference type="SAM" id="MobiDB-lite"/>
    </source>
</evidence>
<comment type="caution">
    <text evidence="2">The sequence shown here is derived from an EMBL/GenBank/DDBJ whole genome shotgun (WGS) entry which is preliminary data.</text>
</comment>
<gene>
    <name evidence="2" type="ORF">GCM10011571_35580</name>
</gene>
<feature type="region of interest" description="Disordered" evidence="1">
    <location>
        <begin position="138"/>
        <end position="163"/>
    </location>
</feature>
<reference evidence="2" key="1">
    <citation type="journal article" date="2014" name="Int. J. Syst. Evol. Microbiol.">
        <title>Complete genome sequence of Corynebacterium casei LMG S-19264T (=DSM 44701T), isolated from a smear-ripened cheese.</title>
        <authorList>
            <consortium name="US DOE Joint Genome Institute (JGI-PGF)"/>
            <person name="Walter F."/>
            <person name="Albersmeier A."/>
            <person name="Kalinowski J."/>
            <person name="Ruckert C."/>
        </authorList>
    </citation>
    <scope>NUCLEOTIDE SEQUENCE</scope>
    <source>
        <strain evidence="2">CGMCC 1.15179</strain>
    </source>
</reference>
<sequence>MGKQAFARVTLRIDGHTIPMSCCIIKPKGVKVLHYQWWHMDPNMVNSQMMYYYRRKPYKIRHRPPWDSFSRSSHLGTASISNHKNESKPNFQAIVSNAFEMNNIQDPNLKEALIKALEQAVDYDEIFKFVQEKMKSHVDVRLSPRSSPSTPEGSWLEPSQHEN</sequence>
<dbReference type="AlphaFoldDB" id="A0A8J2YCB2"/>
<accession>A0A8J2YCB2</accession>
<protein>
    <submittedName>
        <fullName evidence="2">Uncharacterized protein</fullName>
    </submittedName>
</protein>
<evidence type="ECO:0000313" key="2">
    <source>
        <dbReference type="EMBL" id="GGE30235.1"/>
    </source>
</evidence>
<name>A0A8J2YCB2_9BACL</name>